<organism evidence="1 2">
    <name type="scientific">Microbispora cellulosiformans</name>
    <dbReference type="NCBI Taxonomy" id="2614688"/>
    <lineage>
        <taxon>Bacteria</taxon>
        <taxon>Bacillati</taxon>
        <taxon>Actinomycetota</taxon>
        <taxon>Actinomycetes</taxon>
        <taxon>Streptosporangiales</taxon>
        <taxon>Streptosporangiaceae</taxon>
        <taxon>Microbispora</taxon>
    </lineage>
</organism>
<accession>A0A5J5K5V1</accession>
<protein>
    <submittedName>
        <fullName evidence="1">Uncharacterized protein</fullName>
    </submittedName>
</protein>
<sequence length="90" mass="10343">MATSFASLLPEVPVNRWHAEKLGEEGDDYGTHRSFYTVDAGSGVEAEQRVLAWIHHDYQDDLRHAEVTADPNPLQPGRWRVTVVWDTRRE</sequence>
<comment type="caution">
    <text evidence="1">The sequence shown here is derived from an EMBL/GenBank/DDBJ whole genome shotgun (WGS) entry which is preliminary data.</text>
</comment>
<evidence type="ECO:0000313" key="1">
    <source>
        <dbReference type="EMBL" id="KAA9379667.1"/>
    </source>
</evidence>
<reference evidence="1 2" key="1">
    <citation type="submission" date="2019-09" db="EMBL/GenBank/DDBJ databases">
        <title>Screening of Novel Bioactive Compounds from Soil-Associated.</title>
        <authorList>
            <person name="Gong X."/>
        </authorList>
    </citation>
    <scope>NUCLEOTIDE SEQUENCE [LARGE SCALE GENOMIC DNA]</scope>
    <source>
        <strain evidence="1 2">Gxj-6</strain>
    </source>
</reference>
<gene>
    <name evidence="1" type="ORF">F5972_08420</name>
</gene>
<keyword evidence="2" id="KW-1185">Reference proteome</keyword>
<proteinExistence type="predicted"/>
<dbReference type="Proteomes" id="UP000327011">
    <property type="component" value="Unassembled WGS sequence"/>
</dbReference>
<evidence type="ECO:0000313" key="2">
    <source>
        <dbReference type="Proteomes" id="UP000327011"/>
    </source>
</evidence>
<dbReference type="RefSeq" id="WP_150932856.1">
    <property type="nucleotide sequence ID" value="NZ_VYTZ01000003.1"/>
</dbReference>
<name>A0A5J5K5V1_9ACTN</name>
<dbReference type="AlphaFoldDB" id="A0A5J5K5V1"/>
<dbReference type="EMBL" id="VYTZ01000003">
    <property type="protein sequence ID" value="KAA9379667.1"/>
    <property type="molecule type" value="Genomic_DNA"/>
</dbReference>